<evidence type="ECO:0000313" key="3">
    <source>
        <dbReference type="Proteomes" id="UP000062645"/>
    </source>
</evidence>
<dbReference type="EMBL" id="CP012036">
    <property type="protein sequence ID" value="ALF52288.1"/>
    <property type="molecule type" value="Genomic_DNA"/>
</dbReference>
<dbReference type="KEGG" id="npz:ACX27_04550"/>
<gene>
    <name evidence="2" type="ORF">ACX27_04550</name>
</gene>
<feature type="transmembrane region" description="Helical" evidence="1">
    <location>
        <begin position="12"/>
        <end position="35"/>
    </location>
</feature>
<dbReference type="Proteomes" id="UP000062645">
    <property type="component" value="Chromosome"/>
</dbReference>
<proteinExistence type="predicted"/>
<keyword evidence="1" id="KW-1133">Transmembrane helix</keyword>
<dbReference type="AlphaFoldDB" id="A0A0M5MG90"/>
<keyword evidence="3" id="KW-1185">Reference proteome</keyword>
<dbReference type="Gene3D" id="2.60.120.430">
    <property type="entry name" value="Galactose-binding lectin"/>
    <property type="match status" value="1"/>
</dbReference>
<accession>A0A0M5MG90</accession>
<reference evidence="2 3" key="2">
    <citation type="journal article" date="2016" name="Genome Announc.">
        <title>Draft Genome Sequence of the N2-Fixing Cyanobacterium Nostoc piscinale CENA21, Isolated from the Brazilian Amazon Floodplain.</title>
        <authorList>
            <person name="Leao T."/>
            <person name="Guimaraes P.I."/>
            <person name="de Melo A.G."/>
            <person name="Ramos R.T."/>
            <person name="Leao P.N."/>
            <person name="Silva A."/>
            <person name="Fiore M.F."/>
            <person name="Schneider M.P."/>
        </authorList>
    </citation>
    <scope>NUCLEOTIDE SEQUENCE [LARGE SCALE GENOMIC DNA]</scope>
    <source>
        <strain evidence="2 3">CENA21</strain>
    </source>
</reference>
<reference evidence="3" key="1">
    <citation type="submission" date="2015-07" db="EMBL/GenBank/DDBJ databases">
        <title>Genome Of Nitrogen-Fixing Cyanobacterium Nostoc piscinale CENA21 From Solimoes/Amazon River Floodplain Sediments And Comparative Genomics To Uncover Biosynthetic Natural Products Potential.</title>
        <authorList>
            <person name="Leao T.F."/>
            <person name="Leao P.N."/>
            <person name="Guimaraes P.I."/>
            <person name="de Melo A.G.C."/>
            <person name="Ramos R.T.J."/>
            <person name="Silva A."/>
            <person name="Fiore M.F."/>
            <person name="Schneider M.P.C."/>
        </authorList>
    </citation>
    <scope>NUCLEOTIDE SEQUENCE [LARGE SCALE GENOMIC DNA]</scope>
    <source>
        <strain evidence="3">CENA21</strain>
    </source>
</reference>
<sequence>MTENKQAGNFWTTVPGILTAIAGLVTAVAGLFASYNTILETTNKNPAPTPSMTSGAAIATGVGINSQQSGTLNISAKNKEGVKFTNPTGKVVNVYFRPNGESLWSVGRDWGSVSSRGYETPQVPINQDRLRCPNHNIGALVVEQNGQCESVGQGITLKLVANEEVSFFMNELPNFYDDNQGFVPVSWSIE</sequence>
<keyword evidence="1" id="KW-0812">Transmembrane</keyword>
<name>A0A0M5MG90_9NOSO</name>
<dbReference type="RefSeq" id="WP_062289041.1">
    <property type="nucleotide sequence ID" value="NZ_CP012036.1"/>
</dbReference>
<evidence type="ECO:0000313" key="2">
    <source>
        <dbReference type="EMBL" id="ALF52288.1"/>
    </source>
</evidence>
<protein>
    <submittedName>
        <fullName evidence="2">Uncharacterized protein</fullName>
    </submittedName>
</protein>
<dbReference type="PATRIC" id="fig|224013.5.peg.1091"/>
<organism evidence="2 3">
    <name type="scientific">Nostoc piscinale CENA21</name>
    <dbReference type="NCBI Taxonomy" id="224013"/>
    <lineage>
        <taxon>Bacteria</taxon>
        <taxon>Bacillati</taxon>
        <taxon>Cyanobacteriota</taxon>
        <taxon>Cyanophyceae</taxon>
        <taxon>Nostocales</taxon>
        <taxon>Nostocaceae</taxon>
        <taxon>Nostoc</taxon>
    </lineage>
</organism>
<keyword evidence="1" id="KW-0472">Membrane</keyword>
<evidence type="ECO:0000256" key="1">
    <source>
        <dbReference type="SAM" id="Phobius"/>
    </source>
</evidence>
<dbReference type="OrthoDB" id="489335at2"/>